<feature type="domain" description="Cdc23" evidence="9">
    <location>
        <begin position="24"/>
        <end position="65"/>
    </location>
</feature>
<dbReference type="PANTHER" id="PTHR12558:SF10">
    <property type="entry name" value="CELL DIVISION CYCLE PROTEIN 23 HOMOLOG"/>
    <property type="match status" value="1"/>
</dbReference>
<dbReference type="PROSITE" id="PS50293">
    <property type="entry name" value="TPR_REGION"/>
    <property type="match status" value="1"/>
</dbReference>
<organism evidence="10 11">
    <name type="scientific">Meira miltonrushii</name>
    <dbReference type="NCBI Taxonomy" id="1280837"/>
    <lineage>
        <taxon>Eukaryota</taxon>
        <taxon>Fungi</taxon>
        <taxon>Dikarya</taxon>
        <taxon>Basidiomycota</taxon>
        <taxon>Ustilaginomycotina</taxon>
        <taxon>Exobasidiomycetes</taxon>
        <taxon>Exobasidiales</taxon>
        <taxon>Brachybasidiaceae</taxon>
        <taxon>Meira</taxon>
    </lineage>
</organism>
<dbReference type="EMBL" id="KZ819603">
    <property type="protein sequence ID" value="PWN36026.1"/>
    <property type="molecule type" value="Genomic_DNA"/>
</dbReference>
<dbReference type="InterPro" id="IPR007192">
    <property type="entry name" value="APC8"/>
</dbReference>
<dbReference type="RefSeq" id="XP_025356328.1">
    <property type="nucleotide sequence ID" value="XM_025502441.1"/>
</dbReference>
<feature type="repeat" description="TPR" evidence="7">
    <location>
        <begin position="448"/>
        <end position="481"/>
    </location>
</feature>
<evidence type="ECO:0000313" key="10">
    <source>
        <dbReference type="EMBL" id="PWN36026.1"/>
    </source>
</evidence>
<dbReference type="AlphaFoldDB" id="A0A316VES1"/>
<evidence type="ECO:0000256" key="6">
    <source>
        <dbReference type="ARBA" id="ARBA00023306"/>
    </source>
</evidence>
<keyword evidence="1" id="KW-0132">Cell division</keyword>
<proteinExistence type="predicted"/>
<dbReference type="Pfam" id="PF13432">
    <property type="entry name" value="TPR_16"/>
    <property type="match status" value="1"/>
</dbReference>
<dbReference type="Gene3D" id="1.25.40.10">
    <property type="entry name" value="Tetratricopeptide repeat domain"/>
    <property type="match status" value="3"/>
</dbReference>
<name>A0A316VES1_9BASI</name>
<keyword evidence="3" id="KW-0498">Mitosis</keyword>
<dbReference type="Pfam" id="PF13181">
    <property type="entry name" value="TPR_8"/>
    <property type="match status" value="1"/>
</dbReference>
<evidence type="ECO:0000256" key="8">
    <source>
        <dbReference type="SAM" id="MobiDB-lite"/>
    </source>
</evidence>
<feature type="repeat" description="TPR" evidence="7">
    <location>
        <begin position="516"/>
        <end position="549"/>
    </location>
</feature>
<dbReference type="InterPro" id="IPR011990">
    <property type="entry name" value="TPR-like_helical_dom_sf"/>
</dbReference>
<sequence>MASSSSSNLEIRYQYPDSNPYTAKNVLRQAAKQLSERGLASSAKWALELLAYVPKPDYDDVKSPRTTAADMAGFRFATDTPAQQRNKVSPIYPIQSTPAVGQTADGSGRFDSLGIPPSPLPGTSGSAGGPGNFSQIGSSSNASQRMLQPLTPLVPASANSSASAHVRFAATEISENQSQADTSMAAYTDTWDIMNEDEEDIYMLAKNLFDHHQWERSAALLERHKVRGPKALFLKLYARYLLVERQAEEDYFQVARKTRGKNVRRAELLPLMRELLDPSDAFLLFLKGILFRKLGKRIEAIDCFLRSLETFPYNWGAWQELCACLEGGHAELQDIASMLPNSFMTSFFCELFARSAAARLQSDEALRRIDSLLTMFPSSPYLLVSRGQTLHLMQELEASEAAYEAARAVDPYRLDGMADYSNSLFVQNKEEKLAHLTHALAEAGREDAEVCCAIGNYHTLRGDNHRAVEVFKRGVRLDPSCASAWILLGHGYIELKDSMAAAEMYRKALELNPRDVRAWTGLGNTYELNGAWAQALHYHKKAAATSPYDFRFWASMANCYEKLSQPIQAIECYKRILALEHSIDAQLAIMDNIARLYEGLAGGDEEEEEDEDEADVRAANANGDDSAAHARDLLRACAWHRRIVELIDRARNEEDSAEHAARVKEHVGSFLIAARWEMGMVTFGEPDATQDEMKPGATSVSSMELDNGISKPRIGNINLAREYLQRVIMTGTEAVLEAEELMKKVALLQT</sequence>
<evidence type="ECO:0000256" key="2">
    <source>
        <dbReference type="ARBA" id="ARBA00022737"/>
    </source>
</evidence>
<gene>
    <name evidence="10" type="ORF">FA14DRAFT_51065</name>
</gene>
<protein>
    <submittedName>
        <fullName evidence="10">TPR-like protein</fullName>
    </submittedName>
</protein>
<dbReference type="OrthoDB" id="10262026at2759"/>
<dbReference type="STRING" id="1280837.A0A316VES1"/>
<evidence type="ECO:0000313" key="11">
    <source>
        <dbReference type="Proteomes" id="UP000245771"/>
    </source>
</evidence>
<evidence type="ECO:0000256" key="3">
    <source>
        <dbReference type="ARBA" id="ARBA00022776"/>
    </source>
</evidence>
<evidence type="ECO:0000259" key="9">
    <source>
        <dbReference type="Pfam" id="PF04049"/>
    </source>
</evidence>
<dbReference type="PANTHER" id="PTHR12558">
    <property type="entry name" value="CELL DIVISION CYCLE 16,23,27"/>
    <property type="match status" value="1"/>
</dbReference>
<keyword evidence="5 7" id="KW-0802">TPR repeat</keyword>
<evidence type="ECO:0000256" key="5">
    <source>
        <dbReference type="ARBA" id="ARBA00022803"/>
    </source>
</evidence>
<dbReference type="GO" id="GO:0051301">
    <property type="term" value="P:cell division"/>
    <property type="evidence" value="ECO:0007669"/>
    <property type="project" value="UniProtKB-KW"/>
</dbReference>
<feature type="repeat" description="TPR" evidence="7">
    <location>
        <begin position="281"/>
        <end position="314"/>
    </location>
</feature>
<feature type="repeat" description="TPR" evidence="7">
    <location>
        <begin position="482"/>
        <end position="515"/>
    </location>
</feature>
<accession>A0A316VES1</accession>
<dbReference type="GO" id="GO:0016567">
    <property type="term" value="P:protein ubiquitination"/>
    <property type="evidence" value="ECO:0007669"/>
    <property type="project" value="TreeGrafter"/>
</dbReference>
<dbReference type="SUPFAM" id="SSF48452">
    <property type="entry name" value="TPR-like"/>
    <property type="match status" value="3"/>
</dbReference>
<evidence type="ECO:0000256" key="4">
    <source>
        <dbReference type="ARBA" id="ARBA00022786"/>
    </source>
</evidence>
<keyword evidence="11" id="KW-1185">Reference proteome</keyword>
<dbReference type="GO" id="GO:0005680">
    <property type="term" value="C:anaphase-promoting complex"/>
    <property type="evidence" value="ECO:0007669"/>
    <property type="project" value="InterPro"/>
</dbReference>
<dbReference type="PROSITE" id="PS50005">
    <property type="entry name" value="TPR"/>
    <property type="match status" value="4"/>
</dbReference>
<dbReference type="GO" id="GO:0031145">
    <property type="term" value="P:anaphase-promoting complex-dependent catabolic process"/>
    <property type="evidence" value="ECO:0007669"/>
    <property type="project" value="TreeGrafter"/>
</dbReference>
<dbReference type="InParanoid" id="A0A316VES1"/>
<dbReference type="GeneID" id="37024222"/>
<evidence type="ECO:0000256" key="1">
    <source>
        <dbReference type="ARBA" id="ARBA00022618"/>
    </source>
</evidence>
<dbReference type="Pfam" id="PF04049">
    <property type="entry name" value="ANAPC8"/>
    <property type="match status" value="2"/>
</dbReference>
<feature type="region of interest" description="Disordered" evidence="8">
    <location>
        <begin position="686"/>
        <end position="705"/>
    </location>
</feature>
<keyword evidence="4" id="KW-0833">Ubl conjugation pathway</keyword>
<evidence type="ECO:0000256" key="7">
    <source>
        <dbReference type="PROSITE-ProRule" id="PRU00339"/>
    </source>
</evidence>
<dbReference type="Proteomes" id="UP000245771">
    <property type="component" value="Unassembled WGS sequence"/>
</dbReference>
<feature type="domain" description="Cdc23" evidence="9">
    <location>
        <begin position="167"/>
        <end position="385"/>
    </location>
</feature>
<reference evidence="10 11" key="1">
    <citation type="journal article" date="2018" name="Mol. Biol. Evol.">
        <title>Broad Genomic Sampling Reveals a Smut Pathogenic Ancestry of the Fungal Clade Ustilaginomycotina.</title>
        <authorList>
            <person name="Kijpornyongpan T."/>
            <person name="Mondo S.J."/>
            <person name="Barry K."/>
            <person name="Sandor L."/>
            <person name="Lee J."/>
            <person name="Lipzen A."/>
            <person name="Pangilinan J."/>
            <person name="LaButti K."/>
            <person name="Hainaut M."/>
            <person name="Henrissat B."/>
            <person name="Grigoriev I.V."/>
            <person name="Spatafora J.W."/>
            <person name="Aime M.C."/>
        </authorList>
    </citation>
    <scope>NUCLEOTIDE SEQUENCE [LARGE SCALE GENOMIC DNA]</scope>
    <source>
        <strain evidence="10 11">MCA 3882</strain>
    </source>
</reference>
<dbReference type="InterPro" id="IPR019734">
    <property type="entry name" value="TPR_rpt"/>
</dbReference>
<dbReference type="GO" id="GO:0045842">
    <property type="term" value="P:positive regulation of mitotic metaphase/anaphase transition"/>
    <property type="evidence" value="ECO:0007669"/>
    <property type="project" value="TreeGrafter"/>
</dbReference>
<dbReference type="SMART" id="SM00028">
    <property type="entry name" value="TPR"/>
    <property type="match status" value="6"/>
</dbReference>
<keyword evidence="2" id="KW-0677">Repeat</keyword>
<keyword evidence="6" id="KW-0131">Cell cycle</keyword>